<dbReference type="AlphaFoldDB" id="A0A937EHZ1"/>
<sequence>MSESPRQINKAGGIFAALIVVFIFGFFVGLPVIVWVLLAAAFVGLWVATAGQRAQERATEEPQSDRPWRHNRDEK</sequence>
<dbReference type="RefSeq" id="WP_201836088.1">
    <property type="nucleotide sequence ID" value="NZ_JAERRK010000007.1"/>
</dbReference>
<evidence type="ECO:0000256" key="2">
    <source>
        <dbReference type="SAM" id="Phobius"/>
    </source>
</evidence>
<protein>
    <submittedName>
        <fullName evidence="3">Uncharacterized protein</fullName>
    </submittedName>
</protein>
<keyword evidence="2" id="KW-0812">Transmembrane</keyword>
<dbReference type="Proteomes" id="UP000661858">
    <property type="component" value="Unassembled WGS sequence"/>
</dbReference>
<evidence type="ECO:0000256" key="1">
    <source>
        <dbReference type="SAM" id="MobiDB-lite"/>
    </source>
</evidence>
<keyword evidence="2" id="KW-1133">Transmembrane helix</keyword>
<evidence type="ECO:0000313" key="4">
    <source>
        <dbReference type="Proteomes" id="UP000661858"/>
    </source>
</evidence>
<accession>A0A937EHZ1</accession>
<feature type="region of interest" description="Disordered" evidence="1">
    <location>
        <begin position="54"/>
        <end position="75"/>
    </location>
</feature>
<evidence type="ECO:0000313" key="3">
    <source>
        <dbReference type="EMBL" id="MBL1083448.1"/>
    </source>
</evidence>
<gene>
    <name evidence="3" type="ORF">JK359_15940</name>
</gene>
<feature type="transmembrane region" description="Helical" evidence="2">
    <location>
        <begin position="14"/>
        <end position="47"/>
    </location>
</feature>
<comment type="caution">
    <text evidence="3">The sequence shown here is derived from an EMBL/GenBank/DDBJ whole genome shotgun (WGS) entry which is preliminary data.</text>
</comment>
<reference evidence="3" key="1">
    <citation type="submission" date="2021-01" db="EMBL/GenBank/DDBJ databases">
        <title>WGS of actinomycetes isolated from Thailand.</title>
        <authorList>
            <person name="Thawai C."/>
        </authorList>
    </citation>
    <scope>NUCLEOTIDE SEQUENCE</scope>
    <source>
        <strain evidence="3">RCU-197</strain>
    </source>
</reference>
<keyword evidence="4" id="KW-1185">Reference proteome</keyword>
<organism evidence="3 4">
    <name type="scientific">Streptomyces actinomycinicus</name>
    <dbReference type="NCBI Taxonomy" id="1695166"/>
    <lineage>
        <taxon>Bacteria</taxon>
        <taxon>Bacillati</taxon>
        <taxon>Actinomycetota</taxon>
        <taxon>Actinomycetes</taxon>
        <taxon>Kitasatosporales</taxon>
        <taxon>Streptomycetaceae</taxon>
        <taxon>Streptomyces</taxon>
    </lineage>
</organism>
<dbReference type="EMBL" id="JAERRK010000007">
    <property type="protein sequence ID" value="MBL1083448.1"/>
    <property type="molecule type" value="Genomic_DNA"/>
</dbReference>
<proteinExistence type="predicted"/>
<keyword evidence="2" id="KW-0472">Membrane</keyword>
<name>A0A937EHZ1_9ACTN</name>